<dbReference type="InterPro" id="IPR006311">
    <property type="entry name" value="TAT_signal"/>
</dbReference>
<dbReference type="Pfam" id="PF07586">
    <property type="entry name" value="HXXSHH"/>
    <property type="match status" value="1"/>
</dbReference>
<evidence type="ECO:0000313" key="2">
    <source>
        <dbReference type="Proteomes" id="UP000321353"/>
    </source>
</evidence>
<dbReference type="PROSITE" id="PS51318">
    <property type="entry name" value="TAT"/>
    <property type="match status" value="1"/>
</dbReference>
<dbReference type="EMBL" id="CP036264">
    <property type="protein sequence ID" value="QEG02408.1"/>
    <property type="molecule type" value="Genomic_DNA"/>
</dbReference>
<evidence type="ECO:0000313" key="1">
    <source>
        <dbReference type="EMBL" id="QEG02408.1"/>
    </source>
</evidence>
<accession>A0A5B9MTJ9</accession>
<organism evidence="1 2">
    <name type="scientific">Stieleria maiorica</name>
    <dbReference type="NCBI Taxonomy" id="2795974"/>
    <lineage>
        <taxon>Bacteria</taxon>
        <taxon>Pseudomonadati</taxon>
        <taxon>Planctomycetota</taxon>
        <taxon>Planctomycetia</taxon>
        <taxon>Pirellulales</taxon>
        <taxon>Pirellulaceae</taxon>
        <taxon>Stieleria</taxon>
    </lineage>
</organism>
<dbReference type="KEGG" id="smam:Mal15_65290"/>
<dbReference type="InterPro" id="IPR011447">
    <property type="entry name" value="DUF1552"/>
</dbReference>
<dbReference type="RefSeq" id="WP_199773770.1">
    <property type="nucleotide sequence ID" value="NZ_CP036264.1"/>
</dbReference>
<reference evidence="1 2" key="1">
    <citation type="submission" date="2019-02" db="EMBL/GenBank/DDBJ databases">
        <title>Planctomycetal bacteria perform biofilm scaping via a novel small molecule.</title>
        <authorList>
            <person name="Jeske O."/>
            <person name="Boedeker C."/>
            <person name="Wiegand S."/>
            <person name="Breitling P."/>
            <person name="Kallscheuer N."/>
            <person name="Jogler M."/>
            <person name="Rohde M."/>
            <person name="Petersen J."/>
            <person name="Medema M.H."/>
            <person name="Surup F."/>
            <person name="Jogler C."/>
        </authorList>
    </citation>
    <scope>NUCLEOTIDE SEQUENCE [LARGE SCALE GENOMIC DNA]</scope>
    <source>
        <strain evidence="1 2">Mal15</strain>
    </source>
</reference>
<dbReference type="Proteomes" id="UP000321353">
    <property type="component" value="Chromosome"/>
</dbReference>
<name>A0A5B9MTJ9_9BACT</name>
<keyword evidence="2" id="KW-1185">Reference proteome</keyword>
<gene>
    <name evidence="1" type="ORF">Mal15_65290</name>
</gene>
<evidence type="ECO:0008006" key="3">
    <source>
        <dbReference type="Google" id="ProtNLM"/>
    </source>
</evidence>
<protein>
    <recommendedName>
        <fullName evidence="3">Secreted protein containing DUF1552</fullName>
    </recommendedName>
</protein>
<proteinExistence type="predicted"/>
<sequence length="428" mass="46854">MKRIDRRQLLRGTGAVVALPFLESLAVTNRAIASEGVAGSTADQPPMRMVCIGLEYGLYPNDFFPLQTGRDYELPRLLSPLAALKNDFTVFSDLDHPGVAGGHAATHTFLSGIRSDQASQYPEGNISVDQNAAEFVGAETRYQSMQLGLGGGGVSWTRNGVEIPTISKLQTMFDALFLETPPSHRKQKASTFAVNRSILDVVGDDAADLRKRISHSDSTKLDEYFTSIREVEKRLQQSEAWLNRPKPKSDYKLPKPLPTSFAEEVALYYDLMKLALETDSTRVLSMAIHGWTGESGLSGISMGYHNLTHHGKDESKLQQLAVIEHFHTSQLARFLESLKRSQASPDTSLLDQTMVLFGSGLGNASSHSNRKLPLLLAGGGFQHGEHKAYPEGHGSKVPACNLYLSMLQRFGIETDRFGTSTGTLEGLS</sequence>
<dbReference type="AlphaFoldDB" id="A0A5B9MTJ9"/>